<name>A0ABD5RU06_9EURY</name>
<dbReference type="AlphaFoldDB" id="A0ABD5RU06"/>
<dbReference type="InterPro" id="IPR036390">
    <property type="entry name" value="WH_DNA-bd_sf"/>
</dbReference>
<organism evidence="1 2">
    <name type="scientific">Halobium palmae</name>
    <dbReference type="NCBI Taxonomy" id="1776492"/>
    <lineage>
        <taxon>Archaea</taxon>
        <taxon>Methanobacteriati</taxon>
        <taxon>Methanobacteriota</taxon>
        <taxon>Stenosarchaea group</taxon>
        <taxon>Halobacteria</taxon>
        <taxon>Halobacteriales</taxon>
        <taxon>Haloferacaceae</taxon>
        <taxon>Halobium</taxon>
    </lineage>
</organism>
<reference evidence="1 2" key="1">
    <citation type="journal article" date="2019" name="Int. J. Syst. Evol. Microbiol.">
        <title>The Global Catalogue of Microorganisms (GCM) 10K type strain sequencing project: providing services to taxonomists for standard genome sequencing and annotation.</title>
        <authorList>
            <consortium name="The Broad Institute Genomics Platform"/>
            <consortium name="The Broad Institute Genome Sequencing Center for Infectious Disease"/>
            <person name="Wu L."/>
            <person name="Ma J."/>
        </authorList>
    </citation>
    <scope>NUCLEOTIDE SEQUENCE [LARGE SCALE GENOMIC DNA]</scope>
    <source>
        <strain evidence="1 2">NBRC 111368</strain>
    </source>
</reference>
<keyword evidence="2" id="KW-1185">Reference proteome</keyword>
<gene>
    <name evidence="1" type="ORF">ACFQE1_00235</name>
</gene>
<protein>
    <submittedName>
        <fullName evidence="1">ArsR family transcriptional regulator</fullName>
    </submittedName>
</protein>
<dbReference type="Gene3D" id="1.10.10.10">
    <property type="entry name" value="Winged helix-like DNA-binding domain superfamily/Winged helix DNA-binding domain"/>
    <property type="match status" value="1"/>
</dbReference>
<evidence type="ECO:0000313" key="2">
    <source>
        <dbReference type="Proteomes" id="UP001596328"/>
    </source>
</evidence>
<sequence>MHDYLTQDTRHKVIQMILRHPQHLATLEELVYMTGADSEDVQRQLRSLKDVGIVTEHRHMRNEDGDGDVPTTFYGFTELDIEVLDRHEYLSGSPAMRALYDKTEKSDVVQRHGAAPRPLISSVVENTLNMEDTHD</sequence>
<dbReference type="InterPro" id="IPR036388">
    <property type="entry name" value="WH-like_DNA-bd_sf"/>
</dbReference>
<dbReference type="Proteomes" id="UP001596328">
    <property type="component" value="Unassembled WGS sequence"/>
</dbReference>
<dbReference type="SUPFAM" id="SSF46785">
    <property type="entry name" value="Winged helix' DNA-binding domain"/>
    <property type="match status" value="1"/>
</dbReference>
<dbReference type="EMBL" id="JBHSWU010000001">
    <property type="protein sequence ID" value="MFC6722856.1"/>
    <property type="molecule type" value="Genomic_DNA"/>
</dbReference>
<proteinExistence type="predicted"/>
<comment type="caution">
    <text evidence="1">The sequence shown here is derived from an EMBL/GenBank/DDBJ whole genome shotgun (WGS) entry which is preliminary data.</text>
</comment>
<accession>A0ABD5RU06</accession>
<evidence type="ECO:0000313" key="1">
    <source>
        <dbReference type="EMBL" id="MFC6722856.1"/>
    </source>
</evidence>